<evidence type="ECO:0000259" key="1">
    <source>
        <dbReference type="Pfam" id="PF06985"/>
    </source>
</evidence>
<evidence type="ECO:0000313" key="2">
    <source>
        <dbReference type="EMBL" id="PMD45917.1"/>
    </source>
</evidence>
<dbReference type="Pfam" id="PF06985">
    <property type="entry name" value="HET"/>
    <property type="match status" value="1"/>
</dbReference>
<name>A0A2J6S583_HYAVF</name>
<keyword evidence="3" id="KW-1185">Reference proteome</keyword>
<dbReference type="PANTHER" id="PTHR24148:SF73">
    <property type="entry name" value="HET DOMAIN PROTEIN (AFU_ORTHOLOGUE AFUA_8G01020)"/>
    <property type="match status" value="1"/>
</dbReference>
<gene>
    <name evidence="2" type="ORF">L207DRAFT_418225</name>
</gene>
<accession>A0A2J6S583</accession>
<dbReference type="OrthoDB" id="3598674at2759"/>
<reference evidence="2 3" key="1">
    <citation type="submission" date="2016-04" db="EMBL/GenBank/DDBJ databases">
        <title>A degradative enzymes factory behind the ericoid mycorrhizal symbiosis.</title>
        <authorList>
            <consortium name="DOE Joint Genome Institute"/>
            <person name="Martino E."/>
            <person name="Morin E."/>
            <person name="Grelet G."/>
            <person name="Kuo A."/>
            <person name="Kohler A."/>
            <person name="Daghino S."/>
            <person name="Barry K."/>
            <person name="Choi C."/>
            <person name="Cichocki N."/>
            <person name="Clum A."/>
            <person name="Copeland A."/>
            <person name="Hainaut M."/>
            <person name="Haridas S."/>
            <person name="Labutti K."/>
            <person name="Lindquist E."/>
            <person name="Lipzen A."/>
            <person name="Khouja H.-R."/>
            <person name="Murat C."/>
            <person name="Ohm R."/>
            <person name="Olson A."/>
            <person name="Spatafora J."/>
            <person name="Veneault-Fourrey C."/>
            <person name="Henrissat B."/>
            <person name="Grigoriev I."/>
            <person name="Martin F."/>
            <person name="Perotto S."/>
        </authorList>
    </citation>
    <scope>NUCLEOTIDE SEQUENCE [LARGE SCALE GENOMIC DNA]</scope>
    <source>
        <strain evidence="2 3">F</strain>
    </source>
</reference>
<dbReference type="PANTHER" id="PTHR24148">
    <property type="entry name" value="ANKYRIN REPEAT DOMAIN-CONTAINING PROTEIN 39 HOMOLOG-RELATED"/>
    <property type="match status" value="1"/>
</dbReference>
<dbReference type="Proteomes" id="UP000235786">
    <property type="component" value="Unassembled WGS sequence"/>
</dbReference>
<sequence>WGDANETVPITLNGFEVQVTTNIFAALQRLSRKRPGTYFWIDALCINQTNTEEKNHQVPLMRIIYQQTEQVLMWLGKAEKDSHLALSMIKKWGQAGLQVDRTLSLQAQRAAALAMIKDPSTSQAGGH</sequence>
<dbReference type="InterPro" id="IPR052895">
    <property type="entry name" value="HetReg/Transcr_Mod"/>
</dbReference>
<proteinExistence type="predicted"/>
<feature type="domain" description="Heterokaryon incompatibility" evidence="1">
    <location>
        <begin position="1"/>
        <end position="102"/>
    </location>
</feature>
<dbReference type="EMBL" id="KZ613939">
    <property type="protein sequence ID" value="PMD45917.1"/>
    <property type="molecule type" value="Genomic_DNA"/>
</dbReference>
<dbReference type="InterPro" id="IPR010730">
    <property type="entry name" value="HET"/>
</dbReference>
<dbReference type="AlphaFoldDB" id="A0A2J6S583"/>
<evidence type="ECO:0000313" key="3">
    <source>
        <dbReference type="Proteomes" id="UP000235786"/>
    </source>
</evidence>
<feature type="non-terminal residue" evidence="2">
    <location>
        <position position="1"/>
    </location>
</feature>
<organism evidence="2 3">
    <name type="scientific">Hyaloscypha variabilis (strain UAMH 11265 / GT02V1 / F)</name>
    <name type="common">Meliniomyces variabilis</name>
    <dbReference type="NCBI Taxonomy" id="1149755"/>
    <lineage>
        <taxon>Eukaryota</taxon>
        <taxon>Fungi</taxon>
        <taxon>Dikarya</taxon>
        <taxon>Ascomycota</taxon>
        <taxon>Pezizomycotina</taxon>
        <taxon>Leotiomycetes</taxon>
        <taxon>Helotiales</taxon>
        <taxon>Hyaloscyphaceae</taxon>
        <taxon>Hyaloscypha</taxon>
        <taxon>Hyaloscypha variabilis</taxon>
    </lineage>
</organism>
<protein>
    <submittedName>
        <fullName evidence="2">HET-domain-containing protein</fullName>
    </submittedName>
</protein>
<dbReference type="STRING" id="1149755.A0A2J6S583"/>